<proteinExistence type="predicted"/>
<reference evidence="3" key="1">
    <citation type="submission" date="2022-11" db="UniProtKB">
        <authorList>
            <consortium name="WormBaseParasite"/>
        </authorList>
    </citation>
    <scope>IDENTIFICATION</scope>
</reference>
<dbReference type="Proteomes" id="UP000887540">
    <property type="component" value="Unplaced"/>
</dbReference>
<keyword evidence="2" id="KW-1185">Reference proteome</keyword>
<evidence type="ECO:0000313" key="3">
    <source>
        <dbReference type="WBParaSite" id="ACRNAN_Path_365.g1383.t1"/>
    </source>
</evidence>
<accession>A0A914C626</accession>
<dbReference type="InterPro" id="IPR018586">
    <property type="entry name" value="Brinker_DNA-bd"/>
</dbReference>
<dbReference type="AlphaFoldDB" id="A0A914C626"/>
<sequence length="402" mass="46878">MEGGQLQLNIFSQTPTNAKPTREDIISEIVESVIKQNAYSHENNRTYLKTEEYQSIENTSISTNQNLFEVPQLKPQIHPILNGSIEGLRDEMVINSLKQNKRKSWYYKFRPEYTDKFPGIQRSTKGDDFFYCPSCGLDLSLGKKGPRAIERHIVSIRHISFKEKSENGDIPINLPQVVLENLIQVNDKNVENRSENAIIKDRKLSAFDICSNYNNEKISNSINDQNRIMEEENQHFDQAQPSTSNYISLKRKAYSYTNEFKLNVIEFCKAKTNHEAARKFDIDRKTIRRWRLAEETIRNSINGTAATDHIQISNEDFNHFDVDLERELVDWIQNELMDNRRVTEYTDIQKTIVNEYDQYHKNNHKKTANKYHEVNCETASTTDMLKDLVDSAVFAIVDHNIQ</sequence>
<name>A0A914C626_9BILA</name>
<dbReference type="Gene3D" id="1.10.10.60">
    <property type="entry name" value="Homeodomain-like"/>
    <property type="match status" value="1"/>
</dbReference>
<dbReference type="Pfam" id="PF09607">
    <property type="entry name" value="BrkDBD"/>
    <property type="match status" value="1"/>
</dbReference>
<evidence type="ECO:0000313" key="2">
    <source>
        <dbReference type="Proteomes" id="UP000887540"/>
    </source>
</evidence>
<feature type="domain" description="Brinker DNA-binding" evidence="1">
    <location>
        <begin position="255"/>
        <end position="301"/>
    </location>
</feature>
<organism evidence="2 3">
    <name type="scientific">Acrobeloides nanus</name>
    <dbReference type="NCBI Taxonomy" id="290746"/>
    <lineage>
        <taxon>Eukaryota</taxon>
        <taxon>Metazoa</taxon>
        <taxon>Ecdysozoa</taxon>
        <taxon>Nematoda</taxon>
        <taxon>Chromadorea</taxon>
        <taxon>Rhabditida</taxon>
        <taxon>Tylenchina</taxon>
        <taxon>Cephalobomorpha</taxon>
        <taxon>Cephaloboidea</taxon>
        <taxon>Cephalobidae</taxon>
        <taxon>Acrobeloides</taxon>
    </lineage>
</organism>
<evidence type="ECO:0000259" key="1">
    <source>
        <dbReference type="Pfam" id="PF09607"/>
    </source>
</evidence>
<dbReference type="WBParaSite" id="ACRNAN_Path_365.g1383.t1">
    <property type="protein sequence ID" value="ACRNAN_Path_365.g1383.t1"/>
    <property type="gene ID" value="ACRNAN_Path_365.g1383"/>
</dbReference>
<protein>
    <submittedName>
        <fullName evidence="3">Brinker DNA-binding domain-containing protein</fullName>
    </submittedName>
</protein>